<protein>
    <recommendedName>
        <fullName evidence="3">NurA domain-containing protein</fullName>
    </recommendedName>
</protein>
<proteinExistence type="predicted"/>
<name>A0A328V8M7_9CHLR</name>
<organism evidence="1 2">
    <name type="scientific">Thermogemmatispora tikiterensis</name>
    <dbReference type="NCBI Taxonomy" id="1825093"/>
    <lineage>
        <taxon>Bacteria</taxon>
        <taxon>Bacillati</taxon>
        <taxon>Chloroflexota</taxon>
        <taxon>Ktedonobacteria</taxon>
        <taxon>Thermogemmatisporales</taxon>
        <taxon>Thermogemmatisporaceae</taxon>
        <taxon>Thermogemmatispora</taxon>
    </lineage>
</organism>
<evidence type="ECO:0000313" key="1">
    <source>
        <dbReference type="EMBL" id="RAQ93966.1"/>
    </source>
</evidence>
<dbReference type="EMBL" id="MCIF01000002">
    <property type="protein sequence ID" value="RAQ93966.1"/>
    <property type="molecule type" value="Genomic_DNA"/>
</dbReference>
<comment type="caution">
    <text evidence="1">The sequence shown here is derived from an EMBL/GenBank/DDBJ whole genome shotgun (WGS) entry which is preliminary data.</text>
</comment>
<dbReference type="Proteomes" id="UP000248706">
    <property type="component" value="Unassembled WGS sequence"/>
</dbReference>
<evidence type="ECO:0000313" key="2">
    <source>
        <dbReference type="Proteomes" id="UP000248706"/>
    </source>
</evidence>
<dbReference type="AlphaFoldDB" id="A0A328V8M7"/>
<dbReference type="RefSeq" id="WP_112425470.1">
    <property type="nucleotide sequence ID" value="NZ_MCIF01000002.1"/>
</dbReference>
<dbReference type="InterPro" id="IPR012337">
    <property type="entry name" value="RNaseH-like_sf"/>
</dbReference>
<reference evidence="1 2" key="1">
    <citation type="submission" date="2016-08" db="EMBL/GenBank/DDBJ databases">
        <title>Analysis of Carbohydrate Active Enzymes in Thermogemmatispora T81 Reveals Carbohydrate Degradation Ability.</title>
        <authorList>
            <person name="Tomazini A."/>
            <person name="Lal S."/>
            <person name="Stott M."/>
            <person name="Henrissat B."/>
            <person name="Polikarpov I."/>
            <person name="Sparling R."/>
            <person name="Levin D.B."/>
        </authorList>
    </citation>
    <scope>NUCLEOTIDE SEQUENCE [LARGE SCALE GENOMIC DNA]</scope>
    <source>
        <strain evidence="1 2">T81</strain>
    </source>
</reference>
<dbReference type="OrthoDB" id="505560at2"/>
<keyword evidence="2" id="KW-1185">Reference proteome</keyword>
<evidence type="ECO:0008006" key="3">
    <source>
        <dbReference type="Google" id="ProtNLM"/>
    </source>
</evidence>
<dbReference type="SUPFAM" id="SSF53098">
    <property type="entry name" value="Ribonuclease H-like"/>
    <property type="match status" value="1"/>
</dbReference>
<sequence>MTRIGGLDFLKNNGARRVRNDQPRPWLIEEGNEVIVEEVREELLNYERSREHWAGIDVLSARPPVDWPWWPRRFVDGKNVGRTVAWLQTREGFPVPVRLAEIGAAALIDQAGLLRREYEAVERVVSLAVEGFPWDEVESFAAALGEHDLRLLPCHPSPMSYSFEQMRRAVQNRMQEEMDLLMRRALACNLQLPTLVDGRLEPCVGAFDQDSAPIVGLIKTHARVYLPSRELPLLYELEPGQRTPAFCIGGKLPLVTWYLRLNPLGSELPYWGLVRLEISRSFYEGFIGGDPRYIDYLSHIIYSYRCKNHSYGRAAISIYPIQRVEETLEALFTPNEMLVQRFYRYTNI</sequence>
<accession>A0A328V8M7</accession>
<gene>
    <name evidence="1" type="ORF">A4R35_00380</name>
</gene>